<evidence type="ECO:0000313" key="6">
    <source>
        <dbReference type="EMBL" id="ORP07013.1"/>
    </source>
</evidence>
<evidence type="ECO:0000256" key="1">
    <source>
        <dbReference type="ARBA" id="ARBA00005187"/>
    </source>
</evidence>
<reference evidence="6 7" key="1">
    <citation type="journal article" date="2016" name="Eur. J. Clin. Microbiol. Infect. Dis.">
        <title>Whole genome sequencing as a tool for phylogenetic analysis of clinical strains of Mitis group streptococci.</title>
        <authorList>
            <person name="Rasmussen L.H."/>
            <person name="Dargis R."/>
            <person name="Hojholt K."/>
            <person name="Christensen J.J."/>
            <person name="Skovgaard O."/>
            <person name="Justesen U.S."/>
            <person name="Rosenvinge F.S."/>
            <person name="Moser C."/>
            <person name="Lukjancenko O."/>
            <person name="Rasmussen S."/>
            <person name="Nielsen X.C."/>
        </authorList>
    </citation>
    <scope>NUCLEOTIDE SEQUENCE [LARGE SCALE GENOMIC DNA]</scope>
    <source>
        <strain evidence="6 7">OD_310347_11</strain>
    </source>
</reference>
<protein>
    <recommendedName>
        <fullName evidence="2">asparagine synthase (glutamine-hydrolyzing)</fullName>
        <ecNumber evidence="2">6.3.5.4</ecNumber>
    </recommendedName>
</protein>
<comment type="caution">
    <text evidence="6">The sequence shown here is derived from an EMBL/GenBank/DDBJ whole genome shotgun (WGS) entry which is preliminary data.</text>
</comment>
<dbReference type="InterPro" id="IPR014729">
    <property type="entry name" value="Rossmann-like_a/b/a_fold"/>
</dbReference>
<comment type="pathway">
    <text evidence="1">Amino-acid biosynthesis; L-asparagine biosynthesis; L-asparagine from L-aspartate (L-Gln route): step 1/1.</text>
</comment>
<dbReference type="EC" id="6.3.5.4" evidence="2"/>
<dbReference type="Gene3D" id="3.40.50.620">
    <property type="entry name" value="HUPs"/>
    <property type="match status" value="1"/>
</dbReference>
<proteinExistence type="predicted"/>
<dbReference type="EMBL" id="NCVL01000001">
    <property type="protein sequence ID" value="ORP07013.1"/>
    <property type="molecule type" value="Genomic_DNA"/>
</dbReference>
<sequence length="581" mass="68237">MIRKFELKTRIIFLTRENYIQLSYGNNMIYGLEIYKEELNNLLKIVDNLNFIEKAFESIHKGIFIVKKNDKIFAYNTFLGTELCWFHDGENIVISDSEIEIAREYSLEFDNNQLAKYLILGLPIHLLQSYSMWKKIYKTDIFKYIILDSRNSISIQSYGSTLKIGIKDENYSLESIKKYFFDYISNIVNKYNNISADLSGGIDSACIAYMLNKINHDFLLFHAESSVESNSDTKWAEGISEDIHCPLIKLTSLEKINHRFEMDHSYIGNKVPSNPLLWADTEHYLEEVIENTKNQQSHVHFIGIGGDELFTSMPATPWSILRQEKLKSINYVLRYCLIVKRNSIDCLRDFIDNKSLTDELRQKYKEAFRCSKKNIENRNFSWIDKIIIPDFLSTNYRNSIKERLDSELLDKEVEFHKNRAKYQAISSLIFQKKVLEQVNRQLSGILDVEAPFLNYQIVKTSMNIPDKIIVGRAISKEILYQTLKGIVPVDIFTRRVKGDYSSPLYSSYRKFVKENSDHIWNTELVRREIVDGEKLTSILSLPTANPIIIEFFEKFCILERWIRQVDRYMKGRNNENIFKKT</sequence>
<dbReference type="Proteomes" id="UP000193505">
    <property type="component" value="Unassembled WGS sequence"/>
</dbReference>
<dbReference type="PANTHER" id="PTHR43284:SF1">
    <property type="entry name" value="ASPARAGINE SYNTHETASE"/>
    <property type="match status" value="1"/>
</dbReference>
<dbReference type="SUPFAM" id="SSF52402">
    <property type="entry name" value="Adenine nucleotide alpha hydrolases-like"/>
    <property type="match status" value="1"/>
</dbReference>
<dbReference type="AlphaFoldDB" id="A0A1X1L5M4"/>
<evidence type="ECO:0000259" key="5">
    <source>
        <dbReference type="Pfam" id="PF00733"/>
    </source>
</evidence>
<name>A0A1X1L5M4_STRMT</name>
<dbReference type="GO" id="GO:0006529">
    <property type="term" value="P:asparagine biosynthetic process"/>
    <property type="evidence" value="ECO:0007669"/>
    <property type="project" value="UniProtKB-KW"/>
</dbReference>
<dbReference type="PANTHER" id="PTHR43284">
    <property type="entry name" value="ASPARAGINE SYNTHETASE (GLUTAMINE-HYDROLYZING)"/>
    <property type="match status" value="1"/>
</dbReference>
<dbReference type="InterPro" id="IPR051786">
    <property type="entry name" value="ASN_synthetase/amidase"/>
</dbReference>
<keyword evidence="3" id="KW-0028">Amino-acid biosynthesis</keyword>
<dbReference type="Pfam" id="PF00733">
    <property type="entry name" value="Asn_synthase"/>
    <property type="match status" value="1"/>
</dbReference>
<evidence type="ECO:0000313" key="7">
    <source>
        <dbReference type="Proteomes" id="UP000193505"/>
    </source>
</evidence>
<dbReference type="InterPro" id="IPR001962">
    <property type="entry name" value="Asn_synthase"/>
</dbReference>
<accession>A0A1X1L5M4</accession>
<dbReference type="GO" id="GO:0004066">
    <property type="term" value="F:asparagine synthase (glutamine-hydrolyzing) activity"/>
    <property type="evidence" value="ECO:0007669"/>
    <property type="project" value="UniProtKB-EC"/>
</dbReference>
<evidence type="ECO:0000256" key="2">
    <source>
        <dbReference type="ARBA" id="ARBA00012737"/>
    </source>
</evidence>
<organism evidence="6 7">
    <name type="scientific">Streptococcus mitis</name>
    <dbReference type="NCBI Taxonomy" id="28037"/>
    <lineage>
        <taxon>Bacteria</taxon>
        <taxon>Bacillati</taxon>
        <taxon>Bacillota</taxon>
        <taxon>Bacilli</taxon>
        <taxon>Lactobacillales</taxon>
        <taxon>Streptococcaceae</taxon>
        <taxon>Streptococcus</taxon>
        <taxon>Streptococcus mitis group</taxon>
    </lineage>
</organism>
<comment type="catalytic activity">
    <reaction evidence="4">
        <text>L-aspartate + L-glutamine + ATP + H2O = L-asparagine + L-glutamate + AMP + diphosphate + H(+)</text>
        <dbReference type="Rhea" id="RHEA:12228"/>
        <dbReference type="ChEBI" id="CHEBI:15377"/>
        <dbReference type="ChEBI" id="CHEBI:15378"/>
        <dbReference type="ChEBI" id="CHEBI:29985"/>
        <dbReference type="ChEBI" id="CHEBI:29991"/>
        <dbReference type="ChEBI" id="CHEBI:30616"/>
        <dbReference type="ChEBI" id="CHEBI:33019"/>
        <dbReference type="ChEBI" id="CHEBI:58048"/>
        <dbReference type="ChEBI" id="CHEBI:58359"/>
        <dbReference type="ChEBI" id="CHEBI:456215"/>
        <dbReference type="EC" id="6.3.5.4"/>
    </reaction>
</comment>
<gene>
    <name evidence="6" type="ORF">B7694_00335</name>
</gene>
<feature type="domain" description="Asparagine synthetase" evidence="5">
    <location>
        <begin position="194"/>
        <end position="544"/>
    </location>
</feature>
<keyword evidence="3" id="KW-0061">Asparagine biosynthesis</keyword>
<evidence type="ECO:0000256" key="4">
    <source>
        <dbReference type="ARBA" id="ARBA00048741"/>
    </source>
</evidence>
<evidence type="ECO:0000256" key="3">
    <source>
        <dbReference type="ARBA" id="ARBA00022888"/>
    </source>
</evidence>